<comment type="subunit">
    <text evidence="2">Heterodimer composed of an alpha and a beta subunit.</text>
</comment>
<dbReference type="InterPro" id="IPR001017">
    <property type="entry name" value="DH_E1"/>
</dbReference>
<dbReference type="EC" id="1.2.7.11" evidence="3"/>
<evidence type="ECO:0000313" key="8">
    <source>
        <dbReference type="EMBL" id="HGZ60040.1"/>
    </source>
</evidence>
<dbReference type="Pfam" id="PF00676">
    <property type="entry name" value="E1_dh"/>
    <property type="match status" value="1"/>
</dbReference>
<sequence length="674" mass="73527">MVELNKDTALKMYKDMIKIRYFEDTIRKYYYEGKQPIFNIAAGPIPGEMHLAAGQEPAAVGMAVHLKKEDFISATHRPHHIAIAKGVDLKKMAAEIFGKSTGLGKGKGGHMHLFDVNANFGCSGIVGASFPQAVGAGLAFKKLGKNNVAVAYGGDGAANQGTFHEALNLAALWNLPVIFVIEDNKYAISVPKSKSTAVSRNADRAVAYGIPGVFIPDNDPFAMFEASKEAVERARSGKGPTLIEIETYRLYGHFEGDPEIYRPKEEVEKLRANDPIIRTKNELMRRGWLSEELDKKIADEAKKEVDEAIKFAIESPYPKPEEALEDVFAPSPVPPEPEVKGSRRLPMYLAISEAIAQEMEKDPTIIVMGEDVGVYGGIFGATYGLYNKFGPERVIDTPISEAGFFGAALGAAMSGLKPIVELMFVDFFGVGFDQMYNHIAKNHYMSGGSVKVPVVMQTAIGGGYSDAAQHSQVLYAIFSHVPGMKVVVPSNSFDAKGLMISSIRDGNPIMYMFHKGLMGLPWMPYPQSSVNIVPEEPYQVPIGKAKVVRRGRHVTIVGAAMTVHRAIEAAEKLASEGIEAEVIDLRTLKPLDRKTVLDSVKDTGHLVVVDEDYLSYGLTGELAAVAAEEALPYLKSYTRIAVPDVPIPYSRPLETFVLPSTDKIVESVKRSLGK</sequence>
<dbReference type="FunFam" id="3.40.50.920:FF:000001">
    <property type="entry name" value="Pyruvate dehydrogenase E1 beta subunit"/>
    <property type="match status" value="1"/>
</dbReference>
<dbReference type="InterPro" id="IPR005475">
    <property type="entry name" value="Transketolase-like_Pyr-bd"/>
</dbReference>
<feature type="domain" description="Transketolase-like pyrimidine-binding" evidence="7">
    <location>
        <begin position="345"/>
        <end position="520"/>
    </location>
</feature>
<dbReference type="PANTHER" id="PTHR43257:SF2">
    <property type="entry name" value="PYRUVATE DEHYDROGENASE E1 COMPONENT SUBUNIT BETA"/>
    <property type="match status" value="1"/>
</dbReference>
<keyword evidence="4" id="KW-0560">Oxidoreductase</keyword>
<dbReference type="PANTHER" id="PTHR43257">
    <property type="entry name" value="PYRUVATE DEHYDROGENASE E1 COMPONENT BETA SUBUNIT"/>
    <property type="match status" value="1"/>
</dbReference>
<evidence type="ECO:0000256" key="2">
    <source>
        <dbReference type="ARBA" id="ARBA00011631"/>
    </source>
</evidence>
<dbReference type="InterPro" id="IPR029061">
    <property type="entry name" value="THDP-binding"/>
</dbReference>
<accession>A0A7J3SK90</accession>
<dbReference type="GO" id="GO:0019164">
    <property type="term" value="F:pyruvate synthase activity"/>
    <property type="evidence" value="ECO:0007669"/>
    <property type="project" value="UniProtKB-ARBA"/>
</dbReference>
<dbReference type="SMART" id="SM00861">
    <property type="entry name" value="Transket_pyr"/>
    <property type="match status" value="1"/>
</dbReference>
<comment type="cofactor">
    <cofactor evidence="1">
        <name>thiamine diphosphate</name>
        <dbReference type="ChEBI" id="CHEBI:58937"/>
    </cofactor>
</comment>
<comment type="caution">
    <text evidence="8">The sequence shown here is derived from an EMBL/GenBank/DDBJ whole genome shotgun (WGS) entry which is preliminary data.</text>
</comment>
<comment type="catalytic activity">
    <reaction evidence="6">
        <text>a 2-oxocarboxylate + 2 oxidized [2Fe-2S]-[ferredoxin] + CoA = an acyl-CoA + 2 reduced [2Fe-2S]-[ferredoxin] + CO2 + H(+)</text>
        <dbReference type="Rhea" id="RHEA:42316"/>
        <dbReference type="Rhea" id="RHEA-COMP:10000"/>
        <dbReference type="Rhea" id="RHEA-COMP:10001"/>
        <dbReference type="ChEBI" id="CHEBI:15378"/>
        <dbReference type="ChEBI" id="CHEBI:16526"/>
        <dbReference type="ChEBI" id="CHEBI:33737"/>
        <dbReference type="ChEBI" id="CHEBI:33738"/>
        <dbReference type="ChEBI" id="CHEBI:35179"/>
        <dbReference type="ChEBI" id="CHEBI:57287"/>
        <dbReference type="ChEBI" id="CHEBI:58342"/>
        <dbReference type="EC" id="1.2.7.11"/>
    </reaction>
</comment>
<dbReference type="EMBL" id="DTLS01000065">
    <property type="protein sequence ID" value="HGZ60040.1"/>
    <property type="molecule type" value="Genomic_DNA"/>
</dbReference>
<organism evidence="8">
    <name type="scientific">Fervidicoccus fontis</name>
    <dbReference type="NCBI Taxonomy" id="683846"/>
    <lineage>
        <taxon>Archaea</taxon>
        <taxon>Thermoproteota</taxon>
        <taxon>Thermoprotei</taxon>
        <taxon>Fervidicoccales</taxon>
        <taxon>Fervidicoccaceae</taxon>
        <taxon>Fervidicoccus</taxon>
    </lineage>
</organism>
<dbReference type="GO" id="GO:0018491">
    <property type="term" value="F:2-oxobutyrate synthase activity"/>
    <property type="evidence" value="ECO:0007669"/>
    <property type="project" value="UniProtKB-ARBA"/>
</dbReference>
<proteinExistence type="predicted"/>
<dbReference type="Pfam" id="PF02779">
    <property type="entry name" value="Transket_pyr"/>
    <property type="match status" value="1"/>
</dbReference>
<dbReference type="CDD" id="cd07036">
    <property type="entry name" value="TPP_PYR_E1-PDHc-beta_like"/>
    <property type="match status" value="1"/>
</dbReference>
<dbReference type="Gene3D" id="3.40.50.920">
    <property type="match status" value="1"/>
</dbReference>
<dbReference type="FunFam" id="3.40.50.970:FF:000001">
    <property type="entry name" value="Pyruvate dehydrogenase E1 beta subunit"/>
    <property type="match status" value="1"/>
</dbReference>
<dbReference type="SUPFAM" id="SSF52922">
    <property type="entry name" value="TK C-terminal domain-like"/>
    <property type="match status" value="1"/>
</dbReference>
<gene>
    <name evidence="8" type="ORF">ENW83_02385</name>
</gene>
<evidence type="ECO:0000259" key="7">
    <source>
        <dbReference type="SMART" id="SM00861"/>
    </source>
</evidence>
<dbReference type="CDD" id="cd02000">
    <property type="entry name" value="TPP_E1_PDC_ADC_BCADC"/>
    <property type="match status" value="1"/>
</dbReference>
<dbReference type="SUPFAM" id="SSF52518">
    <property type="entry name" value="Thiamin diphosphate-binding fold (THDP-binding)"/>
    <property type="match status" value="2"/>
</dbReference>
<protein>
    <recommendedName>
        <fullName evidence="3">2-oxoacid oxidoreductase (ferredoxin)</fullName>
        <ecNumber evidence="3">1.2.7.11</ecNumber>
    </recommendedName>
</protein>
<evidence type="ECO:0000256" key="4">
    <source>
        <dbReference type="ARBA" id="ARBA00023002"/>
    </source>
</evidence>
<evidence type="ECO:0000256" key="6">
    <source>
        <dbReference type="ARBA" id="ARBA00048893"/>
    </source>
</evidence>
<name>A0A7J3SK90_9CREN</name>
<keyword evidence="5" id="KW-0786">Thiamine pyrophosphate</keyword>
<evidence type="ECO:0000256" key="1">
    <source>
        <dbReference type="ARBA" id="ARBA00001964"/>
    </source>
</evidence>
<reference evidence="8" key="1">
    <citation type="journal article" date="2020" name="mSystems">
        <title>Genome- and Community-Level Interaction Insights into Carbon Utilization and Element Cycling Functions of Hydrothermarchaeota in Hydrothermal Sediment.</title>
        <authorList>
            <person name="Zhou Z."/>
            <person name="Liu Y."/>
            <person name="Xu W."/>
            <person name="Pan J."/>
            <person name="Luo Z.H."/>
            <person name="Li M."/>
        </authorList>
    </citation>
    <scope>NUCLEOTIDE SEQUENCE [LARGE SCALE GENOMIC DNA]</scope>
    <source>
        <strain evidence="8">SpSt-885</strain>
    </source>
</reference>
<dbReference type="GO" id="GO:0016624">
    <property type="term" value="F:oxidoreductase activity, acting on the aldehyde or oxo group of donors, disulfide as acceptor"/>
    <property type="evidence" value="ECO:0007669"/>
    <property type="project" value="InterPro"/>
</dbReference>
<dbReference type="Gene3D" id="3.40.50.970">
    <property type="match status" value="2"/>
</dbReference>
<dbReference type="Pfam" id="PF02780">
    <property type="entry name" value="Transketolase_C"/>
    <property type="match status" value="1"/>
</dbReference>
<dbReference type="InterPro" id="IPR009014">
    <property type="entry name" value="Transketo_C/PFOR_II"/>
</dbReference>
<evidence type="ECO:0000256" key="3">
    <source>
        <dbReference type="ARBA" id="ARBA00012691"/>
    </source>
</evidence>
<dbReference type="InterPro" id="IPR033248">
    <property type="entry name" value="Transketolase_C"/>
</dbReference>
<dbReference type="AlphaFoldDB" id="A0A7J3SK90"/>
<evidence type="ECO:0000256" key="5">
    <source>
        <dbReference type="ARBA" id="ARBA00023052"/>
    </source>
</evidence>
<dbReference type="NCBIfam" id="NF006667">
    <property type="entry name" value="PRK09212.1"/>
    <property type="match status" value="1"/>
</dbReference>